<feature type="transmembrane region" description="Helical" evidence="5">
    <location>
        <begin position="196"/>
        <end position="219"/>
    </location>
</feature>
<feature type="transmembrane region" description="Helical" evidence="5">
    <location>
        <begin position="301"/>
        <end position="320"/>
    </location>
</feature>
<evidence type="ECO:0000256" key="2">
    <source>
        <dbReference type="ARBA" id="ARBA00022692"/>
    </source>
</evidence>
<dbReference type="PANTHER" id="PTHR46561">
    <property type="entry name" value="SERPENTINE RECEPTOR, CLASS AB (CLASS A-LIKE)-RELATED"/>
    <property type="match status" value="1"/>
</dbReference>
<dbReference type="InterPro" id="IPR053286">
    <property type="entry name" value="Nematode_rcpt-like_srab"/>
</dbReference>
<dbReference type="EMBL" id="JAKKPZ010000252">
    <property type="protein sequence ID" value="KAI1697751.1"/>
    <property type="molecule type" value="Genomic_DNA"/>
</dbReference>
<keyword evidence="7" id="KW-1185">Reference proteome</keyword>
<reference evidence="6" key="1">
    <citation type="submission" date="2022-01" db="EMBL/GenBank/DDBJ databases">
        <title>Genome Sequence Resource for Two Populations of Ditylenchus destructor, the Migratory Endoparasitic Phytonematode.</title>
        <authorList>
            <person name="Zhang H."/>
            <person name="Lin R."/>
            <person name="Xie B."/>
        </authorList>
    </citation>
    <scope>NUCLEOTIDE SEQUENCE</scope>
    <source>
        <strain evidence="6">BazhouSP</strain>
    </source>
</reference>
<dbReference type="PANTHER" id="PTHR46561:SF11">
    <property type="entry name" value="SERPENTINE RECEPTOR CLASS ALPHA_BETA-14"/>
    <property type="match status" value="1"/>
</dbReference>
<evidence type="ECO:0000256" key="5">
    <source>
        <dbReference type="SAM" id="Phobius"/>
    </source>
</evidence>
<evidence type="ECO:0000256" key="3">
    <source>
        <dbReference type="ARBA" id="ARBA00022989"/>
    </source>
</evidence>
<name>A0AAD4MKZ9_9BILA</name>
<organism evidence="6 7">
    <name type="scientific">Ditylenchus destructor</name>
    <dbReference type="NCBI Taxonomy" id="166010"/>
    <lineage>
        <taxon>Eukaryota</taxon>
        <taxon>Metazoa</taxon>
        <taxon>Ecdysozoa</taxon>
        <taxon>Nematoda</taxon>
        <taxon>Chromadorea</taxon>
        <taxon>Rhabditida</taxon>
        <taxon>Tylenchina</taxon>
        <taxon>Tylenchomorpha</taxon>
        <taxon>Sphaerularioidea</taxon>
        <taxon>Anguinidae</taxon>
        <taxon>Anguininae</taxon>
        <taxon>Ditylenchus</taxon>
    </lineage>
</organism>
<dbReference type="GO" id="GO:0016020">
    <property type="term" value="C:membrane"/>
    <property type="evidence" value="ECO:0007669"/>
    <property type="project" value="UniProtKB-SubCell"/>
</dbReference>
<evidence type="ECO:0000256" key="4">
    <source>
        <dbReference type="ARBA" id="ARBA00023136"/>
    </source>
</evidence>
<feature type="transmembrane region" description="Helical" evidence="5">
    <location>
        <begin position="147"/>
        <end position="169"/>
    </location>
</feature>
<gene>
    <name evidence="6" type="ORF">DdX_18308</name>
</gene>
<comment type="subcellular location">
    <subcellularLocation>
        <location evidence="1">Membrane</location>
        <topology evidence="1">Multi-pass membrane protein</topology>
    </subcellularLocation>
</comment>
<dbReference type="InterPro" id="IPR019408">
    <property type="entry name" value="7TM_GPCR_serpentine_rcpt_Srab"/>
</dbReference>
<comment type="caution">
    <text evidence="6">The sequence shown here is derived from an EMBL/GenBank/DDBJ whole genome shotgun (WGS) entry which is preliminary data.</text>
</comment>
<feature type="transmembrane region" description="Helical" evidence="5">
    <location>
        <begin position="103"/>
        <end position="126"/>
    </location>
</feature>
<evidence type="ECO:0000256" key="1">
    <source>
        <dbReference type="ARBA" id="ARBA00004141"/>
    </source>
</evidence>
<evidence type="ECO:0000313" key="7">
    <source>
        <dbReference type="Proteomes" id="UP001201812"/>
    </source>
</evidence>
<dbReference type="Proteomes" id="UP001201812">
    <property type="component" value="Unassembled WGS sequence"/>
</dbReference>
<keyword evidence="3 5" id="KW-1133">Transmembrane helix</keyword>
<keyword evidence="6" id="KW-0675">Receptor</keyword>
<evidence type="ECO:0000313" key="6">
    <source>
        <dbReference type="EMBL" id="KAI1697751.1"/>
    </source>
</evidence>
<feature type="transmembrane region" description="Helical" evidence="5">
    <location>
        <begin position="260"/>
        <end position="281"/>
    </location>
</feature>
<protein>
    <submittedName>
        <fullName evidence="6">Serpentine type 7TM GPCR receptor class ab chemoreceptor domain-containing protein</fullName>
    </submittedName>
</protein>
<keyword evidence="2 5" id="KW-0812">Transmembrane</keyword>
<accession>A0AAD4MKZ9</accession>
<dbReference type="Pfam" id="PF10292">
    <property type="entry name" value="7TM_GPCR_Srab"/>
    <property type="match status" value="1"/>
</dbReference>
<proteinExistence type="predicted"/>
<dbReference type="AlphaFoldDB" id="A0AAD4MKZ9"/>
<keyword evidence="4 5" id="KW-0472">Membrane</keyword>
<sequence length="365" mass="41411">MTNNTSSLLTKCQNAELLAQSTIYKVVVAAKGSVNIVAFVLFVFLGMSKAQLRISHPNTKVISLAVCILEFLVALDQSCFYMYEMWRISFPYTDNCDRLWSPYNLFVLRCFSLSCLNGINSSLIVLCIERVVCICRISNYEQSSKPVLVAAGLAAITLVFSVVTTFLYLPGVEWSEGLVMTSVLNEKNAGTYQATLYYLSTIEVLALFFFVVLHHWSLWYRKRIRGFKSLKQRIHPSHIQTIQPLSVKFQIEETIRTTSLFLPIVLVKCSCSALSYAAALVSSSIWPTLPIDNQMIIFEVVYINDTLPFFTVLLLMYGIGQMFCCSKKHQTCEITILHSSQKQEDYFIRLKQMFEAGADINATRK</sequence>
<feature type="transmembrane region" description="Helical" evidence="5">
    <location>
        <begin position="61"/>
        <end position="83"/>
    </location>
</feature>
<feature type="transmembrane region" description="Helical" evidence="5">
    <location>
        <begin position="23"/>
        <end position="45"/>
    </location>
</feature>